<name>A0A2I0K099_PUNGR</name>
<feature type="region of interest" description="Disordered" evidence="1">
    <location>
        <begin position="23"/>
        <end position="68"/>
    </location>
</feature>
<dbReference type="EMBL" id="PGOL01000992">
    <property type="protein sequence ID" value="PKI61995.1"/>
    <property type="molecule type" value="Genomic_DNA"/>
</dbReference>
<feature type="compositionally biased region" description="Basic and acidic residues" evidence="1">
    <location>
        <begin position="110"/>
        <end position="140"/>
    </location>
</feature>
<proteinExistence type="predicted"/>
<evidence type="ECO:0000313" key="3">
    <source>
        <dbReference type="Proteomes" id="UP000233551"/>
    </source>
</evidence>
<feature type="compositionally biased region" description="Basic and acidic residues" evidence="1">
    <location>
        <begin position="48"/>
        <end position="61"/>
    </location>
</feature>
<dbReference type="Proteomes" id="UP000233551">
    <property type="component" value="Unassembled WGS sequence"/>
</dbReference>
<organism evidence="2 3">
    <name type="scientific">Punica granatum</name>
    <name type="common">Pomegranate</name>
    <dbReference type="NCBI Taxonomy" id="22663"/>
    <lineage>
        <taxon>Eukaryota</taxon>
        <taxon>Viridiplantae</taxon>
        <taxon>Streptophyta</taxon>
        <taxon>Embryophyta</taxon>
        <taxon>Tracheophyta</taxon>
        <taxon>Spermatophyta</taxon>
        <taxon>Magnoliopsida</taxon>
        <taxon>eudicotyledons</taxon>
        <taxon>Gunneridae</taxon>
        <taxon>Pentapetalae</taxon>
        <taxon>rosids</taxon>
        <taxon>malvids</taxon>
        <taxon>Myrtales</taxon>
        <taxon>Lythraceae</taxon>
        <taxon>Punica</taxon>
    </lineage>
</organism>
<protein>
    <submittedName>
        <fullName evidence="2">Uncharacterized protein</fullName>
    </submittedName>
</protein>
<reference evidence="2 3" key="1">
    <citation type="submission" date="2017-11" db="EMBL/GenBank/DDBJ databases">
        <title>De-novo sequencing of pomegranate (Punica granatum L.) genome.</title>
        <authorList>
            <person name="Akparov Z."/>
            <person name="Amiraslanov A."/>
            <person name="Hajiyeva S."/>
            <person name="Abbasov M."/>
            <person name="Kaur K."/>
            <person name="Hamwieh A."/>
            <person name="Solovyev V."/>
            <person name="Salamov A."/>
            <person name="Braich B."/>
            <person name="Kosarev P."/>
            <person name="Mahmoud A."/>
            <person name="Hajiyev E."/>
            <person name="Babayeva S."/>
            <person name="Izzatullayeva V."/>
            <person name="Mammadov A."/>
            <person name="Mammadov A."/>
            <person name="Sharifova S."/>
            <person name="Ojaghi J."/>
            <person name="Eynullazada K."/>
            <person name="Bayramov B."/>
            <person name="Abdulazimova A."/>
            <person name="Shahmuradov I."/>
        </authorList>
    </citation>
    <scope>NUCLEOTIDE SEQUENCE [LARGE SCALE GENOMIC DNA]</scope>
    <source>
        <strain evidence="3">cv. AG2017</strain>
        <tissue evidence="2">Leaf</tissue>
    </source>
</reference>
<evidence type="ECO:0000256" key="1">
    <source>
        <dbReference type="SAM" id="MobiDB-lite"/>
    </source>
</evidence>
<comment type="caution">
    <text evidence="2">The sequence shown here is derived from an EMBL/GenBank/DDBJ whole genome shotgun (WGS) entry which is preliminary data.</text>
</comment>
<gene>
    <name evidence="2" type="ORF">CRG98_017627</name>
</gene>
<accession>A0A2I0K099</accession>
<keyword evidence="3" id="KW-1185">Reference proteome</keyword>
<evidence type="ECO:0000313" key="2">
    <source>
        <dbReference type="EMBL" id="PKI61995.1"/>
    </source>
</evidence>
<sequence>MREAFATRLGIVHLPGDARRTHVRRSPHLLFTTRRSRAVESPGSRGTRSRDTKKSKEDSHVSTRAASNWARTQVVAREYSLDIDSIRVTRLGALKLQQLKGSIIANNSKDQLRNDEEANRNLKEVTKESATPKDDWPNAP</sequence>
<feature type="region of interest" description="Disordered" evidence="1">
    <location>
        <begin position="108"/>
        <end position="140"/>
    </location>
</feature>
<dbReference type="AlphaFoldDB" id="A0A2I0K099"/>